<evidence type="ECO:0000256" key="1">
    <source>
        <dbReference type="ARBA" id="ARBA00010875"/>
    </source>
</evidence>
<feature type="binding site" evidence="9">
    <location>
        <position position="122"/>
    </location>
    <ligand>
        <name>Zn(2+)</name>
        <dbReference type="ChEBI" id="CHEBI:29105"/>
        <note>catalytic</note>
    </ligand>
</feature>
<proteinExistence type="inferred from homology"/>
<dbReference type="SUPFAM" id="SSF55486">
    <property type="entry name" value="Metalloproteases ('zincins'), catalytic domain"/>
    <property type="match status" value="1"/>
</dbReference>
<evidence type="ECO:0000256" key="4">
    <source>
        <dbReference type="ARBA" id="ARBA00022722"/>
    </source>
</evidence>
<dbReference type="RefSeq" id="WP_168104744.1">
    <property type="nucleotide sequence ID" value="NZ_CP051215.1"/>
</dbReference>
<dbReference type="NCBIfam" id="TIGR00043">
    <property type="entry name" value="rRNA maturation RNase YbeY"/>
    <property type="match status" value="1"/>
</dbReference>
<reference evidence="10 11" key="1">
    <citation type="submission" date="2020-04" db="EMBL/GenBank/DDBJ databases">
        <title>Complete genome sequence of Spiroplasma platyhelix ATCC 51748, an insect isolate.</title>
        <authorList>
            <person name="Green E.A."/>
            <person name="Klassen J.L."/>
        </authorList>
    </citation>
    <scope>NUCLEOTIDE SEQUENCE [LARGE SCALE GENOMIC DNA]</scope>
    <source>
        <strain evidence="10 11">PALS-1</strain>
    </source>
</reference>
<dbReference type="Proteomes" id="UP000584587">
    <property type="component" value="Unassembled WGS sequence"/>
</dbReference>
<evidence type="ECO:0000256" key="6">
    <source>
        <dbReference type="ARBA" id="ARBA00022759"/>
    </source>
</evidence>
<dbReference type="EMBL" id="JAAVVK010000001">
    <property type="protein sequence ID" value="NKE38270.1"/>
    <property type="molecule type" value="Genomic_DNA"/>
</dbReference>
<comment type="cofactor">
    <cofactor evidence="9">
        <name>Zn(2+)</name>
        <dbReference type="ChEBI" id="CHEBI:29105"/>
    </cofactor>
    <text evidence="9">Binds 1 zinc ion.</text>
</comment>
<keyword evidence="6 9" id="KW-0255">Endonuclease</keyword>
<dbReference type="EC" id="3.1.-.-" evidence="9"/>
<dbReference type="PANTHER" id="PTHR46986:SF1">
    <property type="entry name" value="ENDORIBONUCLEASE YBEY, CHLOROPLASTIC"/>
    <property type="match status" value="1"/>
</dbReference>
<comment type="function">
    <text evidence="9">Single strand-specific metallo-endoribonuclease involved in late-stage 70S ribosome quality control and in maturation of the 3' terminus of the 16S rRNA.</text>
</comment>
<feature type="binding site" evidence="9">
    <location>
        <position position="118"/>
    </location>
    <ligand>
        <name>Zn(2+)</name>
        <dbReference type="ChEBI" id="CHEBI:29105"/>
        <note>catalytic</note>
    </ligand>
</feature>
<dbReference type="Pfam" id="PF02130">
    <property type="entry name" value="YbeY"/>
    <property type="match status" value="1"/>
</dbReference>
<gene>
    <name evidence="9 10" type="primary">ybeY</name>
    <name evidence="10" type="ORF">HER12_00670</name>
</gene>
<comment type="similarity">
    <text evidence="1 9">Belongs to the endoribonuclease YbeY family.</text>
</comment>
<evidence type="ECO:0000313" key="10">
    <source>
        <dbReference type="EMBL" id="NKE38270.1"/>
    </source>
</evidence>
<accession>A0A846TPR3</accession>
<keyword evidence="9" id="KW-0963">Cytoplasm</keyword>
<evidence type="ECO:0000256" key="5">
    <source>
        <dbReference type="ARBA" id="ARBA00022723"/>
    </source>
</evidence>
<sequence>MSNQVNVFNEQNYALENFPNFALSILNQTLVTIKNQHANSEVAVVFIDEAKSLELNQTYRKKDYVADVLSFSNKDEKDLVEEESNDLGDVFICYPKAKKQAEEYQHSLTRELSFLFLHGLLHNLGYDHENKVDEEVMFGLQKRILNELKIYRN</sequence>
<dbReference type="AlphaFoldDB" id="A0A846TPR3"/>
<keyword evidence="11" id="KW-1185">Reference proteome</keyword>
<evidence type="ECO:0000256" key="8">
    <source>
        <dbReference type="ARBA" id="ARBA00022833"/>
    </source>
</evidence>
<keyword evidence="4 9" id="KW-0540">Nuclease</keyword>
<organism evidence="10 11">
    <name type="scientific">Spiroplasma platyhelix PALS-1</name>
    <dbReference type="NCBI Taxonomy" id="1276218"/>
    <lineage>
        <taxon>Bacteria</taxon>
        <taxon>Bacillati</taxon>
        <taxon>Mycoplasmatota</taxon>
        <taxon>Mollicutes</taxon>
        <taxon>Entomoplasmatales</taxon>
        <taxon>Spiroplasmataceae</taxon>
        <taxon>Spiroplasma</taxon>
    </lineage>
</organism>
<feature type="binding site" evidence="9">
    <location>
        <position position="128"/>
    </location>
    <ligand>
        <name>Zn(2+)</name>
        <dbReference type="ChEBI" id="CHEBI:29105"/>
        <note>catalytic</note>
    </ligand>
</feature>
<dbReference type="PANTHER" id="PTHR46986">
    <property type="entry name" value="ENDORIBONUCLEASE YBEY, CHLOROPLASTIC"/>
    <property type="match status" value="1"/>
</dbReference>
<protein>
    <recommendedName>
        <fullName evidence="9">Endoribonuclease YbeY</fullName>
        <ecNumber evidence="9">3.1.-.-</ecNumber>
    </recommendedName>
</protein>
<name>A0A846TPR3_9MOLU</name>
<evidence type="ECO:0000256" key="9">
    <source>
        <dbReference type="HAMAP-Rule" id="MF_00009"/>
    </source>
</evidence>
<keyword evidence="8 9" id="KW-0862">Zinc</keyword>
<dbReference type="InterPro" id="IPR002036">
    <property type="entry name" value="YbeY"/>
</dbReference>
<keyword evidence="3 9" id="KW-0698">rRNA processing</keyword>
<dbReference type="GO" id="GO:0008270">
    <property type="term" value="F:zinc ion binding"/>
    <property type="evidence" value="ECO:0007669"/>
    <property type="project" value="UniProtKB-UniRule"/>
</dbReference>
<evidence type="ECO:0000256" key="2">
    <source>
        <dbReference type="ARBA" id="ARBA00022517"/>
    </source>
</evidence>
<dbReference type="GO" id="GO:0004222">
    <property type="term" value="F:metalloendopeptidase activity"/>
    <property type="evidence" value="ECO:0007669"/>
    <property type="project" value="InterPro"/>
</dbReference>
<keyword evidence="7 9" id="KW-0378">Hydrolase</keyword>
<evidence type="ECO:0000256" key="3">
    <source>
        <dbReference type="ARBA" id="ARBA00022552"/>
    </source>
</evidence>
<dbReference type="GO" id="GO:0004521">
    <property type="term" value="F:RNA endonuclease activity"/>
    <property type="evidence" value="ECO:0007669"/>
    <property type="project" value="UniProtKB-UniRule"/>
</dbReference>
<comment type="subcellular location">
    <subcellularLocation>
        <location evidence="9">Cytoplasm</location>
    </subcellularLocation>
</comment>
<evidence type="ECO:0000256" key="7">
    <source>
        <dbReference type="ARBA" id="ARBA00022801"/>
    </source>
</evidence>
<dbReference type="GO" id="GO:0005737">
    <property type="term" value="C:cytoplasm"/>
    <property type="evidence" value="ECO:0007669"/>
    <property type="project" value="UniProtKB-SubCell"/>
</dbReference>
<comment type="caution">
    <text evidence="10">The sequence shown here is derived from an EMBL/GenBank/DDBJ whole genome shotgun (WGS) entry which is preliminary data.</text>
</comment>
<evidence type="ECO:0000313" key="11">
    <source>
        <dbReference type="Proteomes" id="UP000584587"/>
    </source>
</evidence>
<keyword evidence="2 9" id="KW-0690">Ribosome biogenesis</keyword>
<dbReference type="InterPro" id="IPR023091">
    <property type="entry name" value="MetalPrtase_cat_dom_sf_prd"/>
</dbReference>
<dbReference type="Gene3D" id="3.40.390.30">
    <property type="entry name" value="Metalloproteases ('zincins'), catalytic domain"/>
    <property type="match status" value="1"/>
</dbReference>
<dbReference type="GO" id="GO:0006364">
    <property type="term" value="P:rRNA processing"/>
    <property type="evidence" value="ECO:0007669"/>
    <property type="project" value="UniProtKB-UniRule"/>
</dbReference>
<keyword evidence="5 9" id="KW-0479">Metal-binding</keyword>
<dbReference type="HAMAP" id="MF_00009">
    <property type="entry name" value="Endoribonucl_YbeY"/>
    <property type="match status" value="1"/>
</dbReference>